<dbReference type="CDD" id="cd12183">
    <property type="entry name" value="LDH_like_2"/>
    <property type="match status" value="1"/>
</dbReference>
<reference evidence="7 8" key="1">
    <citation type="submission" date="2017-08" db="EMBL/GenBank/DDBJ databases">
        <title>Infants hospitalized years apart are colonized by the same room-sourced microbial strains.</title>
        <authorList>
            <person name="Brooks B."/>
            <person name="Olm M.R."/>
            <person name="Firek B.A."/>
            <person name="Baker R."/>
            <person name="Thomas B.C."/>
            <person name="Morowitz M.J."/>
            <person name="Banfield J.F."/>
        </authorList>
    </citation>
    <scope>NUCLEOTIDE SEQUENCE [LARGE SCALE GENOMIC DNA]</scope>
    <source>
        <strain evidence="7">S2_003_000_R2_14</strain>
    </source>
</reference>
<dbReference type="GO" id="GO:0051287">
    <property type="term" value="F:NAD binding"/>
    <property type="evidence" value="ECO:0007669"/>
    <property type="project" value="InterPro"/>
</dbReference>
<accession>A0A2W5SSM5</accession>
<dbReference type="Pfam" id="PF00389">
    <property type="entry name" value="2-Hacid_dh"/>
    <property type="match status" value="1"/>
</dbReference>
<sequence>MRIAFFSAHGFERDAFNTANAQFNHVLHYLEARLTEETAALASGCDAVCAFVSDRLSAPVLERLHAGGVRLVLLRSAGFDNVDLATAERLGLPVLRVPAYSPYAVAEHAFALLLGLIRKIPQARARVREANFLLDGLVGFDLHGKTFGIVGTGRIGLAAARIARGFGCRVLAYDQVTDEALAREFGFTWAPLDTLWAESDVVSLHVPATTATHHLVDARALGLMKRSAILVNTSRGALVDTAALVTALRQGRIKGAALDVYEGEAAYFFTDKSGAVLPDELLMWLTNMPNVLITAHQGFLTDEALSNIAVATLSNATEFATGAKLTNAVTSGAPRPPRT</sequence>
<comment type="caution">
    <text evidence="7">The sequence shown here is derived from an EMBL/GenBank/DDBJ whole genome shotgun (WGS) entry which is preliminary data.</text>
</comment>
<dbReference type="InterPro" id="IPR058205">
    <property type="entry name" value="D-LDH-like"/>
</dbReference>
<dbReference type="PANTHER" id="PTHR43026:SF1">
    <property type="entry name" value="2-HYDROXYACID DEHYDROGENASE HOMOLOG 1-RELATED"/>
    <property type="match status" value="1"/>
</dbReference>
<dbReference type="EMBL" id="QFQP01000071">
    <property type="protein sequence ID" value="PZR03813.1"/>
    <property type="molecule type" value="Genomic_DNA"/>
</dbReference>
<feature type="domain" description="D-isomer specific 2-hydroxyacid dehydrogenase catalytic" evidence="5">
    <location>
        <begin position="26"/>
        <end position="329"/>
    </location>
</feature>
<dbReference type="PROSITE" id="PS00670">
    <property type="entry name" value="D_2_HYDROXYACID_DH_2"/>
    <property type="match status" value="1"/>
</dbReference>
<evidence type="ECO:0000256" key="2">
    <source>
        <dbReference type="ARBA" id="ARBA00023002"/>
    </source>
</evidence>
<evidence type="ECO:0000313" key="8">
    <source>
        <dbReference type="Proteomes" id="UP000249061"/>
    </source>
</evidence>
<protein>
    <submittedName>
        <fullName evidence="7">Hydroxyacid dehydrogenase</fullName>
    </submittedName>
</protein>
<evidence type="ECO:0000259" key="5">
    <source>
        <dbReference type="Pfam" id="PF00389"/>
    </source>
</evidence>
<dbReference type="InterPro" id="IPR029753">
    <property type="entry name" value="D-isomer_DH_CS"/>
</dbReference>
<organism evidence="7 8">
    <name type="scientific">Archangium gephyra</name>
    <dbReference type="NCBI Taxonomy" id="48"/>
    <lineage>
        <taxon>Bacteria</taxon>
        <taxon>Pseudomonadati</taxon>
        <taxon>Myxococcota</taxon>
        <taxon>Myxococcia</taxon>
        <taxon>Myxococcales</taxon>
        <taxon>Cystobacterineae</taxon>
        <taxon>Archangiaceae</taxon>
        <taxon>Archangium</taxon>
    </lineage>
</organism>
<name>A0A2W5SSM5_9BACT</name>
<evidence type="ECO:0000259" key="6">
    <source>
        <dbReference type="Pfam" id="PF02826"/>
    </source>
</evidence>
<evidence type="ECO:0000256" key="4">
    <source>
        <dbReference type="RuleBase" id="RU003719"/>
    </source>
</evidence>
<dbReference type="GO" id="GO:0008720">
    <property type="term" value="F:D-lactate dehydrogenase (NAD+) activity"/>
    <property type="evidence" value="ECO:0007669"/>
    <property type="project" value="TreeGrafter"/>
</dbReference>
<dbReference type="PANTHER" id="PTHR43026">
    <property type="entry name" value="2-HYDROXYACID DEHYDROGENASE HOMOLOG 1-RELATED"/>
    <property type="match status" value="1"/>
</dbReference>
<dbReference type="InterPro" id="IPR006139">
    <property type="entry name" value="D-isomer_2_OHA_DH_cat_dom"/>
</dbReference>
<evidence type="ECO:0000256" key="1">
    <source>
        <dbReference type="ARBA" id="ARBA00005854"/>
    </source>
</evidence>
<dbReference type="InterPro" id="IPR006140">
    <property type="entry name" value="D-isomer_DH_NAD-bd"/>
</dbReference>
<dbReference type="PROSITE" id="PS00671">
    <property type="entry name" value="D_2_HYDROXYACID_DH_3"/>
    <property type="match status" value="1"/>
</dbReference>
<evidence type="ECO:0000313" key="7">
    <source>
        <dbReference type="EMBL" id="PZR03813.1"/>
    </source>
</evidence>
<gene>
    <name evidence="7" type="ORF">DI536_35415</name>
</gene>
<comment type="similarity">
    <text evidence="1 4">Belongs to the D-isomer specific 2-hydroxyacid dehydrogenase family.</text>
</comment>
<dbReference type="AlphaFoldDB" id="A0A2W5SSM5"/>
<proteinExistence type="inferred from homology"/>
<dbReference type="SUPFAM" id="SSF52283">
    <property type="entry name" value="Formate/glycerate dehydrogenase catalytic domain-like"/>
    <property type="match status" value="1"/>
</dbReference>
<dbReference type="Gene3D" id="3.40.50.720">
    <property type="entry name" value="NAD(P)-binding Rossmann-like Domain"/>
    <property type="match status" value="2"/>
</dbReference>
<keyword evidence="3" id="KW-0520">NAD</keyword>
<dbReference type="SUPFAM" id="SSF51735">
    <property type="entry name" value="NAD(P)-binding Rossmann-fold domains"/>
    <property type="match status" value="1"/>
</dbReference>
<evidence type="ECO:0000256" key="3">
    <source>
        <dbReference type="ARBA" id="ARBA00023027"/>
    </source>
</evidence>
<dbReference type="InterPro" id="IPR036291">
    <property type="entry name" value="NAD(P)-bd_dom_sf"/>
</dbReference>
<keyword evidence="2 4" id="KW-0560">Oxidoreductase</keyword>
<feature type="domain" description="D-isomer specific 2-hydroxyacid dehydrogenase NAD-binding" evidence="6">
    <location>
        <begin position="110"/>
        <end position="298"/>
    </location>
</feature>
<dbReference type="Proteomes" id="UP000249061">
    <property type="component" value="Unassembled WGS sequence"/>
</dbReference>
<dbReference type="Pfam" id="PF02826">
    <property type="entry name" value="2-Hacid_dh_C"/>
    <property type="match status" value="1"/>
</dbReference>